<feature type="region of interest" description="Disordered" evidence="6">
    <location>
        <begin position="396"/>
        <end position="427"/>
    </location>
</feature>
<dbReference type="InterPro" id="IPR000253">
    <property type="entry name" value="FHA_dom"/>
</dbReference>
<feature type="compositionally biased region" description="Basic residues" evidence="6">
    <location>
        <begin position="410"/>
        <end position="420"/>
    </location>
</feature>
<proteinExistence type="predicted"/>
<dbReference type="Pfam" id="PF00096">
    <property type="entry name" value="zf-C2H2"/>
    <property type="match status" value="2"/>
</dbReference>
<dbReference type="GO" id="GO:0005667">
    <property type="term" value="C:transcription regulator complex"/>
    <property type="evidence" value="ECO:0007669"/>
    <property type="project" value="TreeGrafter"/>
</dbReference>
<dbReference type="GO" id="GO:0000981">
    <property type="term" value="F:DNA-binding transcription factor activity, RNA polymerase II-specific"/>
    <property type="evidence" value="ECO:0007669"/>
    <property type="project" value="TreeGrafter"/>
</dbReference>
<feature type="compositionally biased region" description="Polar residues" evidence="6">
    <location>
        <begin position="308"/>
        <end position="326"/>
    </location>
</feature>
<gene>
    <name evidence="9" type="ORF">GpartN1_g4193.t1</name>
</gene>
<feature type="domain" description="C2H2-type" evidence="8">
    <location>
        <begin position="433"/>
        <end position="462"/>
    </location>
</feature>
<dbReference type="GO" id="GO:0008270">
    <property type="term" value="F:zinc ion binding"/>
    <property type="evidence" value="ECO:0007669"/>
    <property type="project" value="UniProtKB-KW"/>
</dbReference>
<dbReference type="OrthoDB" id="8117402at2759"/>
<evidence type="ECO:0000313" key="10">
    <source>
        <dbReference type="Proteomes" id="UP001061958"/>
    </source>
</evidence>
<dbReference type="GO" id="GO:0000978">
    <property type="term" value="F:RNA polymerase II cis-regulatory region sequence-specific DNA binding"/>
    <property type="evidence" value="ECO:0007669"/>
    <property type="project" value="TreeGrafter"/>
</dbReference>
<keyword evidence="10" id="KW-1185">Reference proteome</keyword>
<keyword evidence="2" id="KW-0677">Repeat</keyword>
<dbReference type="FunFam" id="3.30.160.60:FF:002343">
    <property type="entry name" value="Zinc finger protein 33A"/>
    <property type="match status" value="1"/>
</dbReference>
<evidence type="ECO:0000259" key="7">
    <source>
        <dbReference type="PROSITE" id="PS50006"/>
    </source>
</evidence>
<sequence length="573" mass="65273">MLVERDKHFSSSNEKARRRARAPIALGKNARNTSFIETQSVSIDDIDSISLESKDSSDWQSCQDNAKMSQQENHQEISYHEEQLECRNNSEATKDIVPENIAWPSNLLPCPFSKEDIHALLSLPSQIKNVRLQLLPILASDPDLANVAYIDAEFLPQQAVTIGRGTFESLSQSTRFDLSYISRRHARLDCQEPNKLLVTDLSANGTFVNGELLGPHNVCQLYEGDILSFLLLSPDSTESALGYVVLFNRVGEDPQISSVAATQILFLREQQHLLNESERVQSGDIITFNSSESKVRSYAKPRRERVSASKTHSTNESCIPSSSVSTFHEPDKPSTALEQSMAADSPFGLLWEQQQNALEHFGFWPVYSSPFHKEAMNYNSNPWIYTGVPATHVSCQSYKSDGGNSESHSRLSRPPRRRGRGSGGSILEEHRRHACPWPGCDKHFSRRFTVMQHYRTHTGEKPYVCDFPGCDARFTQLSNLRQHERYHTGERPYHCDICDLSFQQMANLQQHKRRHFENPSHWICALCDEGFSAKMLLLQHATQMHPGVDSKEIIRQRRKNKIEKETFQQFQHD</sequence>
<evidence type="ECO:0000256" key="4">
    <source>
        <dbReference type="ARBA" id="ARBA00022833"/>
    </source>
</evidence>
<dbReference type="Proteomes" id="UP001061958">
    <property type="component" value="Unassembled WGS sequence"/>
</dbReference>
<organism evidence="9 10">
    <name type="scientific">Galdieria partita</name>
    <dbReference type="NCBI Taxonomy" id="83374"/>
    <lineage>
        <taxon>Eukaryota</taxon>
        <taxon>Rhodophyta</taxon>
        <taxon>Bangiophyceae</taxon>
        <taxon>Galdieriales</taxon>
        <taxon>Galdieriaceae</taxon>
        <taxon>Galdieria</taxon>
    </lineage>
</organism>
<dbReference type="GO" id="GO:0000785">
    <property type="term" value="C:chromatin"/>
    <property type="evidence" value="ECO:0007669"/>
    <property type="project" value="TreeGrafter"/>
</dbReference>
<keyword evidence="1" id="KW-0479">Metal-binding</keyword>
<dbReference type="PANTHER" id="PTHR14003">
    <property type="entry name" value="TRANSCRIPTIONAL REPRESSOR PROTEIN YY"/>
    <property type="match status" value="1"/>
</dbReference>
<dbReference type="AlphaFoldDB" id="A0A9C7PZK0"/>
<feature type="domain" description="C2H2-type" evidence="8">
    <location>
        <begin position="493"/>
        <end position="520"/>
    </location>
</feature>
<keyword evidence="4" id="KW-0862">Zinc</keyword>
<dbReference type="Gene3D" id="2.60.200.20">
    <property type="match status" value="1"/>
</dbReference>
<dbReference type="EMBL" id="BQMJ01000033">
    <property type="protein sequence ID" value="GJQ12402.1"/>
    <property type="molecule type" value="Genomic_DNA"/>
</dbReference>
<dbReference type="CDD" id="cd00060">
    <property type="entry name" value="FHA"/>
    <property type="match status" value="1"/>
</dbReference>
<comment type="caution">
    <text evidence="9">The sequence shown here is derived from an EMBL/GenBank/DDBJ whole genome shotgun (WGS) entry which is preliminary data.</text>
</comment>
<feature type="region of interest" description="Disordered" evidence="6">
    <location>
        <begin position="1"/>
        <end position="24"/>
    </location>
</feature>
<dbReference type="PROSITE" id="PS00028">
    <property type="entry name" value="ZINC_FINGER_C2H2_1"/>
    <property type="match status" value="4"/>
</dbReference>
<evidence type="ECO:0000259" key="8">
    <source>
        <dbReference type="PROSITE" id="PS50157"/>
    </source>
</evidence>
<dbReference type="PROSITE" id="PS50006">
    <property type="entry name" value="FHA_DOMAIN"/>
    <property type="match status" value="1"/>
</dbReference>
<feature type="region of interest" description="Disordered" evidence="6">
    <location>
        <begin position="300"/>
        <end position="336"/>
    </location>
</feature>
<feature type="compositionally biased region" description="Polar residues" evidence="6">
    <location>
        <begin position="396"/>
        <end position="406"/>
    </location>
</feature>
<feature type="domain" description="C2H2-type" evidence="8">
    <location>
        <begin position="463"/>
        <end position="492"/>
    </location>
</feature>
<reference evidence="9" key="1">
    <citation type="journal article" date="2022" name="Proc. Natl. Acad. Sci. U.S.A.">
        <title>Life cycle and functional genomics of the unicellular red alga Galdieria for elucidating algal and plant evolution and industrial use.</title>
        <authorList>
            <person name="Hirooka S."/>
            <person name="Itabashi T."/>
            <person name="Ichinose T.M."/>
            <person name="Onuma R."/>
            <person name="Fujiwara T."/>
            <person name="Yamashita S."/>
            <person name="Jong L.W."/>
            <person name="Tomita R."/>
            <person name="Iwane A.H."/>
            <person name="Miyagishima S.Y."/>
        </authorList>
    </citation>
    <scope>NUCLEOTIDE SEQUENCE</scope>
    <source>
        <strain evidence="9">NBRC 102759</strain>
    </source>
</reference>
<evidence type="ECO:0000256" key="5">
    <source>
        <dbReference type="PROSITE-ProRule" id="PRU00042"/>
    </source>
</evidence>
<evidence type="ECO:0000256" key="1">
    <source>
        <dbReference type="ARBA" id="ARBA00022723"/>
    </source>
</evidence>
<feature type="domain" description="C2H2-type" evidence="8">
    <location>
        <begin position="522"/>
        <end position="550"/>
    </location>
</feature>
<dbReference type="PANTHER" id="PTHR14003:SF19">
    <property type="entry name" value="YY2 TRANSCRIPTION FACTOR"/>
    <property type="match status" value="1"/>
</dbReference>
<keyword evidence="3 5" id="KW-0863">Zinc-finger</keyword>
<dbReference type="GO" id="GO:0031519">
    <property type="term" value="C:PcG protein complex"/>
    <property type="evidence" value="ECO:0007669"/>
    <property type="project" value="TreeGrafter"/>
</dbReference>
<dbReference type="Gene3D" id="3.30.160.60">
    <property type="entry name" value="Classic Zinc Finger"/>
    <property type="match status" value="3"/>
</dbReference>
<dbReference type="SMART" id="SM00240">
    <property type="entry name" value="FHA"/>
    <property type="match status" value="1"/>
</dbReference>
<protein>
    <recommendedName>
        <fullName evidence="11">Zinc finger protein</fullName>
    </recommendedName>
</protein>
<evidence type="ECO:0000256" key="3">
    <source>
        <dbReference type="ARBA" id="ARBA00022771"/>
    </source>
</evidence>
<dbReference type="SMART" id="SM00355">
    <property type="entry name" value="ZnF_C2H2"/>
    <property type="match status" value="4"/>
</dbReference>
<dbReference type="InterPro" id="IPR036236">
    <property type="entry name" value="Znf_C2H2_sf"/>
</dbReference>
<feature type="domain" description="FHA" evidence="7">
    <location>
        <begin position="160"/>
        <end position="213"/>
    </location>
</feature>
<evidence type="ECO:0000313" key="9">
    <source>
        <dbReference type="EMBL" id="GJQ12402.1"/>
    </source>
</evidence>
<dbReference type="InterPro" id="IPR008984">
    <property type="entry name" value="SMAD_FHA_dom_sf"/>
</dbReference>
<accession>A0A9C7PZK0</accession>
<dbReference type="PROSITE" id="PS50157">
    <property type="entry name" value="ZINC_FINGER_C2H2_2"/>
    <property type="match status" value="4"/>
</dbReference>
<reference evidence="9" key="2">
    <citation type="submission" date="2022-01" db="EMBL/GenBank/DDBJ databases">
        <authorList>
            <person name="Hirooka S."/>
            <person name="Miyagishima S.Y."/>
        </authorList>
    </citation>
    <scope>NUCLEOTIDE SEQUENCE</scope>
    <source>
        <strain evidence="9">NBRC 102759</strain>
    </source>
</reference>
<evidence type="ECO:0000256" key="6">
    <source>
        <dbReference type="SAM" id="MobiDB-lite"/>
    </source>
</evidence>
<dbReference type="SUPFAM" id="SSF57667">
    <property type="entry name" value="beta-beta-alpha zinc fingers"/>
    <property type="match status" value="2"/>
</dbReference>
<evidence type="ECO:0000256" key="2">
    <source>
        <dbReference type="ARBA" id="ARBA00022737"/>
    </source>
</evidence>
<name>A0A9C7PZK0_9RHOD</name>
<evidence type="ECO:0008006" key="11">
    <source>
        <dbReference type="Google" id="ProtNLM"/>
    </source>
</evidence>
<dbReference type="InterPro" id="IPR013087">
    <property type="entry name" value="Znf_C2H2_type"/>
</dbReference>
<dbReference type="SUPFAM" id="SSF49879">
    <property type="entry name" value="SMAD/FHA domain"/>
    <property type="match status" value="1"/>
</dbReference>
<dbReference type="Pfam" id="PF00498">
    <property type="entry name" value="FHA"/>
    <property type="match status" value="1"/>
</dbReference>
<dbReference type="FunFam" id="3.30.160.60:FF:000690">
    <property type="entry name" value="Zinc finger protein 354C"/>
    <property type="match status" value="1"/>
</dbReference>